<evidence type="ECO:0000313" key="3">
    <source>
        <dbReference type="EMBL" id="VWB50628.1"/>
    </source>
</evidence>
<dbReference type="InterPro" id="IPR007361">
    <property type="entry name" value="DUF427"/>
</dbReference>
<keyword evidence="4" id="KW-1185">Reference proteome</keyword>
<organism evidence="3 4">
    <name type="scientific">Burkholderia diffusa</name>
    <dbReference type="NCBI Taxonomy" id="488732"/>
    <lineage>
        <taxon>Bacteria</taxon>
        <taxon>Pseudomonadati</taxon>
        <taxon>Pseudomonadota</taxon>
        <taxon>Betaproteobacteria</taxon>
        <taxon>Burkholderiales</taxon>
        <taxon>Burkholderiaceae</taxon>
        <taxon>Burkholderia</taxon>
        <taxon>Burkholderia cepacia complex</taxon>
    </lineage>
</organism>
<dbReference type="PANTHER" id="PTHR34310:SF9">
    <property type="entry name" value="BLR5716 PROTEIN"/>
    <property type="match status" value="1"/>
</dbReference>
<dbReference type="RefSeq" id="WP_151048738.1">
    <property type="nucleotide sequence ID" value="NZ_CABVPN010000010.1"/>
</dbReference>
<dbReference type="GeneID" id="93027394"/>
<dbReference type="Pfam" id="PF04248">
    <property type="entry name" value="NTP_transf_9"/>
    <property type="match status" value="1"/>
</dbReference>
<sequence length="135" mass="14752">MSISPDTPSGPVKSPGPDHPITIEPHPSRVVVKVAGKIVADTRHALALREASYPVVLYVPREDADMALLQRTDHATYCPYKGDCAYYSIPVGGERATNAVWTYEHPNPAVESIRAHLAFYPDRVDSIEESPLGTD</sequence>
<dbReference type="PANTHER" id="PTHR34310">
    <property type="entry name" value="DUF427 DOMAIN PROTEIN (AFU_ORTHOLOGUE AFUA_3G02220)"/>
    <property type="match status" value="1"/>
</dbReference>
<dbReference type="InterPro" id="IPR038694">
    <property type="entry name" value="DUF427_sf"/>
</dbReference>
<evidence type="ECO:0000259" key="2">
    <source>
        <dbReference type="Pfam" id="PF04248"/>
    </source>
</evidence>
<dbReference type="Proteomes" id="UP000494125">
    <property type="component" value="Unassembled WGS sequence"/>
</dbReference>
<feature type="domain" description="DUF427" evidence="2">
    <location>
        <begin position="30"/>
        <end position="122"/>
    </location>
</feature>
<dbReference type="EMBL" id="CABVPN010000010">
    <property type="protein sequence ID" value="VWB50628.1"/>
    <property type="molecule type" value="Genomic_DNA"/>
</dbReference>
<proteinExistence type="predicted"/>
<reference evidence="3 4" key="1">
    <citation type="submission" date="2019-09" db="EMBL/GenBank/DDBJ databases">
        <authorList>
            <person name="Depoorter E."/>
        </authorList>
    </citation>
    <scope>NUCLEOTIDE SEQUENCE [LARGE SCALE GENOMIC DNA]</scope>
    <source>
        <strain evidence="3">LMG 24065</strain>
    </source>
</reference>
<gene>
    <name evidence="3" type="ORF">BDI24065_02317</name>
</gene>
<name>A0A6P2K6E5_9BURK</name>
<feature type="region of interest" description="Disordered" evidence="1">
    <location>
        <begin position="1"/>
        <end position="24"/>
    </location>
</feature>
<dbReference type="AlphaFoldDB" id="A0A6P2K6E5"/>
<dbReference type="Gene3D" id="2.170.150.40">
    <property type="entry name" value="Domain of unknown function (DUF427)"/>
    <property type="match status" value="1"/>
</dbReference>
<protein>
    <recommendedName>
        <fullName evidence="2">DUF427 domain-containing protein</fullName>
    </recommendedName>
</protein>
<accession>A0A6P2K6E5</accession>
<evidence type="ECO:0000256" key="1">
    <source>
        <dbReference type="SAM" id="MobiDB-lite"/>
    </source>
</evidence>
<evidence type="ECO:0000313" key="4">
    <source>
        <dbReference type="Proteomes" id="UP000494125"/>
    </source>
</evidence>